<reference evidence="1 2" key="1">
    <citation type="submission" date="2019-04" db="EMBL/GenBank/DDBJ databases">
        <title>Draft genome of the big-headed turtle Platysternon megacephalum.</title>
        <authorList>
            <person name="Gong S."/>
        </authorList>
    </citation>
    <scope>NUCLEOTIDE SEQUENCE [LARGE SCALE GENOMIC DNA]</scope>
    <source>
        <strain evidence="1">DO16091913</strain>
        <tissue evidence="1">Muscle</tissue>
    </source>
</reference>
<organism evidence="1 2">
    <name type="scientific">Platysternon megacephalum</name>
    <name type="common">big-headed turtle</name>
    <dbReference type="NCBI Taxonomy" id="55544"/>
    <lineage>
        <taxon>Eukaryota</taxon>
        <taxon>Metazoa</taxon>
        <taxon>Chordata</taxon>
        <taxon>Craniata</taxon>
        <taxon>Vertebrata</taxon>
        <taxon>Euteleostomi</taxon>
        <taxon>Archelosauria</taxon>
        <taxon>Testudinata</taxon>
        <taxon>Testudines</taxon>
        <taxon>Cryptodira</taxon>
        <taxon>Durocryptodira</taxon>
        <taxon>Testudinoidea</taxon>
        <taxon>Platysternidae</taxon>
        <taxon>Platysternon</taxon>
    </lineage>
</organism>
<protein>
    <submittedName>
        <fullName evidence="1">Partitioning defective 6-like protein alpha</fullName>
    </submittedName>
</protein>
<gene>
    <name evidence="1" type="ORF">DR999_PMT16599</name>
</gene>
<comment type="caution">
    <text evidence="1">The sequence shown here is derived from an EMBL/GenBank/DDBJ whole genome shotgun (WGS) entry which is preliminary data.</text>
</comment>
<dbReference type="AlphaFoldDB" id="A0A4D9DYM3"/>
<dbReference type="EMBL" id="QXTE01000236">
    <property type="protein sequence ID" value="TFK01222.1"/>
    <property type="molecule type" value="Genomic_DNA"/>
</dbReference>
<proteinExistence type="predicted"/>
<reference evidence="1 2" key="2">
    <citation type="submission" date="2019-04" db="EMBL/GenBank/DDBJ databases">
        <title>The genome sequence of big-headed turtle.</title>
        <authorList>
            <person name="Gong S."/>
        </authorList>
    </citation>
    <scope>NUCLEOTIDE SEQUENCE [LARGE SCALE GENOMIC DNA]</scope>
    <source>
        <strain evidence="1">DO16091913</strain>
        <tissue evidence="1">Muscle</tissue>
    </source>
</reference>
<keyword evidence="2" id="KW-1185">Reference proteome</keyword>
<name>A0A4D9DYM3_9SAUR</name>
<accession>A0A4D9DYM3</accession>
<sequence>MLERRPAAVPPQWWQEWLAGEWGLKLQMPEHCPSTQRAASIGLASSVSVLCSPQGHGSAMLRSMVMSISPQRPPQNSVRAKGSSVSMAHSYRAGDPEIGNHVQPCAGSAFFIHLLPVLPTELSSLGLGKHLG</sequence>
<dbReference type="Proteomes" id="UP000297703">
    <property type="component" value="Unassembled WGS sequence"/>
</dbReference>
<evidence type="ECO:0000313" key="1">
    <source>
        <dbReference type="EMBL" id="TFK01222.1"/>
    </source>
</evidence>
<evidence type="ECO:0000313" key="2">
    <source>
        <dbReference type="Proteomes" id="UP000297703"/>
    </source>
</evidence>